<keyword evidence="2" id="KW-1185">Reference proteome</keyword>
<reference evidence="2" key="1">
    <citation type="journal article" date="2019" name="Int. J. Syst. Evol. Microbiol.">
        <title>The Global Catalogue of Microorganisms (GCM) 10K type strain sequencing project: providing services to taxonomists for standard genome sequencing and annotation.</title>
        <authorList>
            <consortium name="The Broad Institute Genomics Platform"/>
            <consortium name="The Broad Institute Genome Sequencing Center for Infectious Disease"/>
            <person name="Wu L."/>
            <person name="Ma J."/>
        </authorList>
    </citation>
    <scope>NUCLEOTIDE SEQUENCE [LARGE SCALE GENOMIC DNA]</scope>
    <source>
        <strain evidence="2">CGMCC 1.12931</strain>
    </source>
</reference>
<evidence type="ECO:0000313" key="1">
    <source>
        <dbReference type="EMBL" id="GGE33125.1"/>
    </source>
</evidence>
<accession>A0ABQ1SGU4</accession>
<proteinExistence type="predicted"/>
<comment type="caution">
    <text evidence="1">The sequence shown here is derived from an EMBL/GenBank/DDBJ whole genome shotgun (WGS) entry which is preliminary data.</text>
</comment>
<name>A0ABQ1SGU4_9FLAO</name>
<sequence length="61" mass="7454">MFSDYSNYNKNILFLEDLYCKETIQRVLSNTFERIPDDICQLLAKRYHIRVKSKFNKNVYL</sequence>
<gene>
    <name evidence="1" type="ORF">GCM10010832_11680</name>
</gene>
<protein>
    <submittedName>
        <fullName evidence="1">Uncharacterized protein</fullName>
    </submittedName>
</protein>
<dbReference type="Proteomes" id="UP000599179">
    <property type="component" value="Unassembled WGS sequence"/>
</dbReference>
<dbReference type="EMBL" id="BMGM01000004">
    <property type="protein sequence ID" value="GGE33125.1"/>
    <property type="molecule type" value="Genomic_DNA"/>
</dbReference>
<evidence type="ECO:0000313" key="2">
    <source>
        <dbReference type="Proteomes" id="UP000599179"/>
    </source>
</evidence>
<organism evidence="1 2">
    <name type="scientific">Psychroflexus planctonicus</name>
    <dbReference type="NCBI Taxonomy" id="1526575"/>
    <lineage>
        <taxon>Bacteria</taxon>
        <taxon>Pseudomonadati</taxon>
        <taxon>Bacteroidota</taxon>
        <taxon>Flavobacteriia</taxon>
        <taxon>Flavobacteriales</taxon>
        <taxon>Flavobacteriaceae</taxon>
        <taxon>Psychroflexus</taxon>
    </lineage>
</organism>